<dbReference type="EMBL" id="UOEX01000311">
    <property type="protein sequence ID" value="VAW39969.1"/>
    <property type="molecule type" value="Genomic_DNA"/>
</dbReference>
<organism evidence="1">
    <name type="scientific">hydrothermal vent metagenome</name>
    <dbReference type="NCBI Taxonomy" id="652676"/>
    <lineage>
        <taxon>unclassified sequences</taxon>
        <taxon>metagenomes</taxon>
        <taxon>ecological metagenomes</taxon>
    </lineage>
</organism>
<gene>
    <name evidence="1" type="ORF">MNBD_DELTA03-1477</name>
</gene>
<accession>A0A3B0VSX1</accession>
<feature type="non-terminal residue" evidence="1">
    <location>
        <position position="83"/>
    </location>
</feature>
<reference evidence="1" key="1">
    <citation type="submission" date="2018-06" db="EMBL/GenBank/DDBJ databases">
        <authorList>
            <person name="Zhirakovskaya E."/>
        </authorList>
    </citation>
    <scope>NUCLEOTIDE SEQUENCE</scope>
</reference>
<evidence type="ECO:0000313" key="1">
    <source>
        <dbReference type="EMBL" id="VAW39969.1"/>
    </source>
</evidence>
<name>A0A3B0VSX1_9ZZZZ</name>
<dbReference type="AlphaFoldDB" id="A0A3B0VSX1"/>
<proteinExistence type="predicted"/>
<protein>
    <submittedName>
        <fullName evidence="1">Uncharacterized protein</fullName>
    </submittedName>
</protein>
<sequence>MKITLKIFTLILLLLLPLNASGMPGAEIGNMVISRDTTWSGRIIIKGVVVVGRGVTLSISPGSTIAFRRLDRNNDGVGDGEIR</sequence>